<evidence type="ECO:0000256" key="1">
    <source>
        <dbReference type="ARBA" id="ARBA00009422"/>
    </source>
</evidence>
<proteinExistence type="inferred from homology"/>
<dbReference type="SUPFAM" id="SSF50978">
    <property type="entry name" value="WD40 repeat-like"/>
    <property type="match status" value="1"/>
</dbReference>
<dbReference type="PANTHER" id="PTHR12616:SF8">
    <property type="entry name" value="VACUOLAR PROTEIN SORTING-ASSOCIATED PROTEIN 8 HOMOLOG"/>
    <property type="match status" value="1"/>
</dbReference>
<dbReference type="AlphaFoldDB" id="A0A0K0FHV0"/>
<dbReference type="Gene3D" id="2.130.10.10">
    <property type="entry name" value="YVTN repeat-like/Quinoprotein amine dehydrogenase"/>
    <property type="match status" value="1"/>
</dbReference>
<reference evidence="4" key="2">
    <citation type="submission" date="2015-08" db="UniProtKB">
        <authorList>
            <consortium name="WormBaseParasite"/>
        </authorList>
    </citation>
    <scope>IDENTIFICATION</scope>
</reference>
<dbReference type="InterPro" id="IPR045111">
    <property type="entry name" value="Vps41/Vps8"/>
</dbReference>
<dbReference type="Pfam" id="PF23410">
    <property type="entry name" value="Beta-prop_VPS8"/>
    <property type="match status" value="1"/>
</dbReference>
<dbReference type="GO" id="GO:0030897">
    <property type="term" value="C:HOPS complex"/>
    <property type="evidence" value="ECO:0007669"/>
    <property type="project" value="TreeGrafter"/>
</dbReference>
<dbReference type="STRING" id="75913.A0A0K0FHV0"/>
<accession>A0A0K0FHV0</accession>
<name>A0A0K0FHV0_STRVS</name>
<dbReference type="PANTHER" id="PTHR12616">
    <property type="entry name" value="VACUOLAR PROTEIN SORTING VPS41"/>
    <property type="match status" value="1"/>
</dbReference>
<evidence type="ECO:0000259" key="2">
    <source>
        <dbReference type="Pfam" id="PF12816"/>
    </source>
</evidence>
<dbReference type="WBParaSite" id="SVE_0846500.1">
    <property type="protein sequence ID" value="SVE_0846500.1"/>
    <property type="gene ID" value="SVE_0846500"/>
</dbReference>
<dbReference type="InterPro" id="IPR036322">
    <property type="entry name" value="WD40_repeat_dom_sf"/>
</dbReference>
<keyword evidence="3" id="KW-1185">Reference proteome</keyword>
<dbReference type="Pfam" id="PF12816">
    <property type="entry name" value="TPR_Vps8"/>
    <property type="match status" value="1"/>
</dbReference>
<dbReference type="Proteomes" id="UP000035680">
    <property type="component" value="Unassembled WGS sequence"/>
</dbReference>
<comment type="similarity">
    <text evidence="1">Belongs to the VPS8 family.</text>
</comment>
<dbReference type="GO" id="GO:0006623">
    <property type="term" value="P:protein targeting to vacuole"/>
    <property type="evidence" value="ECO:0007669"/>
    <property type="project" value="InterPro"/>
</dbReference>
<dbReference type="InterPro" id="IPR025941">
    <property type="entry name" value="Vps8_central_dom"/>
</dbReference>
<dbReference type="InterPro" id="IPR015943">
    <property type="entry name" value="WD40/YVTN_repeat-like_dom_sf"/>
</dbReference>
<reference evidence="3" key="1">
    <citation type="submission" date="2014-07" db="EMBL/GenBank/DDBJ databases">
        <authorList>
            <person name="Martin A.A"/>
            <person name="De Silva N."/>
        </authorList>
    </citation>
    <scope>NUCLEOTIDE SEQUENCE</scope>
</reference>
<protein>
    <submittedName>
        <fullName evidence="4">Vacuolar protein sorting-associated protein 8 homolog (inferred by orthology to a human protein)</fullName>
    </submittedName>
</protein>
<evidence type="ECO:0000313" key="3">
    <source>
        <dbReference type="Proteomes" id="UP000035680"/>
    </source>
</evidence>
<dbReference type="GO" id="GO:0034058">
    <property type="term" value="P:endosomal vesicle fusion"/>
    <property type="evidence" value="ECO:0007669"/>
    <property type="project" value="TreeGrafter"/>
</dbReference>
<organism evidence="3 4">
    <name type="scientific">Strongyloides venezuelensis</name>
    <name type="common">Threadworm</name>
    <dbReference type="NCBI Taxonomy" id="75913"/>
    <lineage>
        <taxon>Eukaryota</taxon>
        <taxon>Metazoa</taxon>
        <taxon>Ecdysozoa</taxon>
        <taxon>Nematoda</taxon>
        <taxon>Chromadorea</taxon>
        <taxon>Rhabditida</taxon>
        <taxon>Tylenchina</taxon>
        <taxon>Panagrolaimomorpha</taxon>
        <taxon>Strongyloidoidea</taxon>
        <taxon>Strongyloididae</taxon>
        <taxon>Strongyloides</taxon>
    </lineage>
</organism>
<sequence length="1216" mass="141046">MNNEVSSKDIDIKSSSIDGDNEIQSSKLEDILYDDYNVTVPRVDIDNDSIATMPISNLEYINVEYELLNPLVLEKFEIISHQINSLKKQKTPGSATVFAVSQETIVIGTSRGFILVFDRLSQELLSSHQINSNCGGISAITFSRNEKRFCVGTNLGNLYVFKTKTCKLIFSKMEAVTPGQGIIRMIFFSHYIVIMIDNGGSVFEYGQGMRSSKCIFSGSHGEVIAVDIAPLNELLSFTSLRKVLVIYSKNNRVIASIPLPNQSPEYLPIVDWFEESTKICHLCICREKIVTFYTFKYVKKNDSYVYESFLKKLVLNDMPPLINLKWLSVYEMVGIHDDGNVRYFDVEKGLLAVESIVPVHLLSSSSDFKGLANGGNVSEAMKCLSKRAVYETIKYIQTTDDKRYLLMIGSDGLFTLTINHQFMQYNYFIENDNIISAILYSVDLITNRIRDYTDRRELSKLFIEKLPDLILKLLAQTMNVNEMKRRQNVNLVVKACIYAKLYDTLYNVVFLQVESNSKCLSYFFESLEEYIIDDHLKNPPPCLIDRYLKYLESENLFNIYESVLLHLPIENLNLHEVICVCQENNLYDGITYLMNEALNDYVTPFRKLIDAVEEINNHQNISNSDVVIGNKLLLLIGFALSGRRYPSGKIYESQEDSINVSNIILEELKNIKNLIIILHFDSIQFFNILVTIYDYHFFTINDGARLVEIVLLLIKVYQERNDIKLWETLPKFFEYITQILNNKHFDILNKEIIHFIYMLIEIGCSDLALKNKIEEKTIKVLERLKMNYKEMSILLEKAKLKEFWMIQWYIHSIRNNFIETIKCYTKIKAKIEVFDVIEQLMRKLDGEKKEELCTFIVSFIPELINVNSYETANLVMVHFPQEIENMPLIILKHCFEISKERNLVSLTDDSEKDSQLFIKYVKYIIESNEDIDRKSLDQIVYDNIKYWHPLGTKTDECFYIAINNILVLSAIQLMETSQNQENYLEIIVEAFFNDITKEKGKGLLTILKKHEKIPQRNEWLKKLFIECMEKPDLEEFRWECLSHFLTTTPNSLDLILNYFFTDNFINDPNQSIPFKETIEELSHYLSDNSMNSEIILSLNNTEVKKLTEELKDLSVRCISNVPVIWCCCVKCGESINTPVYVFPCSHIIHESCINYPVDTCICQNPHETIIETPFEVINHDLEIRTIFTSNNKSVKTLFDKENLQLKTGPKLNNSIL</sequence>
<dbReference type="GO" id="GO:0005770">
    <property type="term" value="C:late endosome"/>
    <property type="evidence" value="ECO:0007669"/>
    <property type="project" value="TreeGrafter"/>
</dbReference>
<feature type="domain" description="Vacuolar protein sorting-associated protein 8 central" evidence="2">
    <location>
        <begin position="523"/>
        <end position="657"/>
    </location>
</feature>
<evidence type="ECO:0000313" key="4">
    <source>
        <dbReference type="WBParaSite" id="SVE_0846500.1"/>
    </source>
</evidence>